<feature type="domain" description="Flagellar hook-associated protein FlgK helical" evidence="7">
    <location>
        <begin position="91"/>
        <end position="310"/>
    </location>
</feature>
<evidence type="ECO:0000313" key="9">
    <source>
        <dbReference type="Proteomes" id="UP001429580"/>
    </source>
</evidence>
<protein>
    <recommendedName>
        <fullName evidence="4">Flagellar hook-associated protein 1</fullName>
    </recommendedName>
</protein>
<reference evidence="8 9" key="1">
    <citation type="submission" date="2020-03" db="EMBL/GenBank/DDBJ databases">
        <title>Genomic Encyclopedia of Type Strains, Phase IV (KMG-IV): sequencing the most valuable type-strain genomes for metagenomic binning, comparative biology and taxonomic classification.</title>
        <authorList>
            <person name="Goeker M."/>
        </authorList>
    </citation>
    <scope>NUCLEOTIDE SEQUENCE [LARGE SCALE GENOMIC DNA]</scope>
    <source>
        <strain evidence="8 9">DSM 103870</strain>
    </source>
</reference>
<comment type="similarity">
    <text evidence="3">Belongs to the flagella basal body rod proteins family.</text>
</comment>
<evidence type="ECO:0000256" key="1">
    <source>
        <dbReference type="ARBA" id="ARBA00004365"/>
    </source>
</evidence>
<keyword evidence="9" id="KW-1185">Reference proteome</keyword>
<comment type="subcellular location">
    <subcellularLocation>
        <location evidence="1">Bacterial flagellum</location>
    </subcellularLocation>
    <subcellularLocation>
        <location evidence="2">Secreted</location>
    </subcellularLocation>
</comment>
<evidence type="ECO:0000259" key="7">
    <source>
        <dbReference type="Pfam" id="PF22638"/>
    </source>
</evidence>
<evidence type="ECO:0000256" key="6">
    <source>
        <dbReference type="ARBA" id="ARBA00023143"/>
    </source>
</evidence>
<keyword evidence="6" id="KW-0975">Bacterial flagellum</keyword>
<organism evidence="8 9">
    <name type="scientific">Pseudochelatococcus lubricantis</name>
    <dbReference type="NCBI Taxonomy" id="1538102"/>
    <lineage>
        <taxon>Bacteria</taxon>
        <taxon>Pseudomonadati</taxon>
        <taxon>Pseudomonadota</taxon>
        <taxon>Alphaproteobacteria</taxon>
        <taxon>Hyphomicrobiales</taxon>
        <taxon>Chelatococcaceae</taxon>
        <taxon>Pseudochelatococcus</taxon>
    </lineage>
</organism>
<evidence type="ECO:0000256" key="4">
    <source>
        <dbReference type="ARBA" id="ARBA00016244"/>
    </source>
</evidence>
<keyword evidence="8" id="KW-0282">Flagellum</keyword>
<evidence type="ECO:0000256" key="3">
    <source>
        <dbReference type="ARBA" id="ARBA00009677"/>
    </source>
</evidence>
<evidence type="ECO:0000313" key="8">
    <source>
        <dbReference type="EMBL" id="NIJ57118.1"/>
    </source>
</evidence>
<proteinExistence type="inferred from homology"/>
<keyword evidence="8" id="KW-0969">Cilium</keyword>
<evidence type="ECO:0000256" key="2">
    <source>
        <dbReference type="ARBA" id="ARBA00004613"/>
    </source>
</evidence>
<name>A0ABX0UXJ0_9HYPH</name>
<dbReference type="SUPFAM" id="SSF64518">
    <property type="entry name" value="Phase 1 flagellin"/>
    <property type="match status" value="1"/>
</dbReference>
<dbReference type="InterPro" id="IPR002371">
    <property type="entry name" value="FlgK"/>
</dbReference>
<evidence type="ECO:0000256" key="5">
    <source>
        <dbReference type="ARBA" id="ARBA00022525"/>
    </source>
</evidence>
<gene>
    <name evidence="8" type="ORF">FHS82_000944</name>
</gene>
<sequence>MSLDAALNAAQLSLSANSKRIMVSALNVAGANDPNYSRKLSPLVMENGGVYAAGPTRAGDTRLYERYLEATSASARDGALLSGYMRLSDTVGDTSAGTSLVARLGALTDALTEYANAPGDDNLARAAVTGARDLAVALNDAASVVNEVRSGAAEEIKTSVGRINTLLQEFRQVNARVVHGSVAGSDVTDDLDRRDALVAQLAGEVGVSIVTRANNDMVLYTDGGVTLFETTAREVRAEVGGGTARVFIDGVQVAGDAPQMPSKSGKLVGLTELHNEVVKDYGAQLDTLAFGLIQAFREVDPAASGADLQGLFVGGGGSAALPASAGGLAGTIAINAAVDSRASGDPGKLRDGINYSYNTESAPAYADQLFGLLGQLGDTAVAGLGGKRPLDYAAATVSWVESGRKAAYSAAESNGAVVQLVTTSLSNARGVDINEETALQLELERLFAASAQLISVVDNMFQSLLNAVR</sequence>
<dbReference type="Pfam" id="PF22638">
    <property type="entry name" value="FlgK_D1"/>
    <property type="match status" value="1"/>
</dbReference>
<comment type="caution">
    <text evidence="8">The sequence shown here is derived from an EMBL/GenBank/DDBJ whole genome shotgun (WGS) entry which is preliminary data.</text>
</comment>
<dbReference type="RefSeq" id="WP_166949343.1">
    <property type="nucleotide sequence ID" value="NZ_JAASQI010000002.1"/>
</dbReference>
<keyword evidence="5" id="KW-0964">Secreted</keyword>
<dbReference type="InterPro" id="IPR053927">
    <property type="entry name" value="FlgK_helical"/>
</dbReference>
<dbReference type="PANTHER" id="PTHR30033:SF1">
    <property type="entry name" value="FLAGELLAR HOOK-ASSOCIATED PROTEIN 1"/>
    <property type="match status" value="1"/>
</dbReference>
<dbReference type="Proteomes" id="UP001429580">
    <property type="component" value="Unassembled WGS sequence"/>
</dbReference>
<keyword evidence="8" id="KW-0966">Cell projection</keyword>
<dbReference type="NCBIfam" id="TIGR02492">
    <property type="entry name" value="flgK_ends"/>
    <property type="match status" value="1"/>
</dbReference>
<dbReference type="EMBL" id="JAASQI010000002">
    <property type="protein sequence ID" value="NIJ57118.1"/>
    <property type="molecule type" value="Genomic_DNA"/>
</dbReference>
<accession>A0ABX0UXJ0</accession>
<dbReference type="PANTHER" id="PTHR30033">
    <property type="entry name" value="FLAGELLAR HOOK-ASSOCIATED PROTEIN 1"/>
    <property type="match status" value="1"/>
</dbReference>